<dbReference type="Proteomes" id="UP001605036">
    <property type="component" value="Unassembled WGS sequence"/>
</dbReference>
<dbReference type="EMBL" id="JBHFFA010000001">
    <property type="protein sequence ID" value="KAL2653738.1"/>
    <property type="molecule type" value="Genomic_DNA"/>
</dbReference>
<evidence type="ECO:0000313" key="2">
    <source>
        <dbReference type="Proteomes" id="UP001605036"/>
    </source>
</evidence>
<comment type="caution">
    <text evidence="1">The sequence shown here is derived from an EMBL/GenBank/DDBJ whole genome shotgun (WGS) entry which is preliminary data.</text>
</comment>
<dbReference type="AlphaFoldDB" id="A0ABD1ZQM3"/>
<accession>A0ABD1ZQM3</accession>
<keyword evidence="2" id="KW-1185">Reference proteome</keyword>
<sequence>MLDNILSDDFASFPVVFHEEVRDAMRLTLFATPVSGVARRLLAAGKPAMRVVQQEPNTNIETSPPSLKVIVTQ</sequence>
<proteinExistence type="predicted"/>
<reference evidence="1 2" key="1">
    <citation type="submission" date="2024-09" db="EMBL/GenBank/DDBJ databases">
        <title>Chromosome-scale assembly of Riccia fluitans.</title>
        <authorList>
            <person name="Paukszto L."/>
            <person name="Sawicki J."/>
            <person name="Karawczyk K."/>
            <person name="Piernik-Szablinska J."/>
            <person name="Szczecinska M."/>
            <person name="Mazdziarz M."/>
        </authorList>
    </citation>
    <scope>NUCLEOTIDE SEQUENCE [LARGE SCALE GENOMIC DNA]</scope>
    <source>
        <strain evidence="1">Rf_01</strain>
        <tissue evidence="1">Aerial parts of the thallus</tissue>
    </source>
</reference>
<organism evidence="1 2">
    <name type="scientific">Riccia fluitans</name>
    <dbReference type="NCBI Taxonomy" id="41844"/>
    <lineage>
        <taxon>Eukaryota</taxon>
        <taxon>Viridiplantae</taxon>
        <taxon>Streptophyta</taxon>
        <taxon>Embryophyta</taxon>
        <taxon>Marchantiophyta</taxon>
        <taxon>Marchantiopsida</taxon>
        <taxon>Marchantiidae</taxon>
        <taxon>Marchantiales</taxon>
        <taxon>Ricciaceae</taxon>
        <taxon>Riccia</taxon>
    </lineage>
</organism>
<evidence type="ECO:0000313" key="1">
    <source>
        <dbReference type="EMBL" id="KAL2653738.1"/>
    </source>
</evidence>
<gene>
    <name evidence="1" type="ORF">R1flu_021866</name>
</gene>
<name>A0ABD1ZQM3_9MARC</name>
<protein>
    <submittedName>
        <fullName evidence="1">Uncharacterized protein</fullName>
    </submittedName>
</protein>